<dbReference type="Proteomes" id="UP000274131">
    <property type="component" value="Unassembled WGS sequence"/>
</dbReference>
<proteinExistence type="predicted"/>
<evidence type="ECO:0000313" key="5">
    <source>
        <dbReference type="WBParaSite" id="EVEC_0001082101-mRNA-1"/>
    </source>
</evidence>
<feature type="compositionally biased region" description="Basic and acidic residues" evidence="1">
    <location>
        <begin position="1"/>
        <end position="10"/>
    </location>
</feature>
<evidence type="ECO:0000313" key="3">
    <source>
        <dbReference type="EMBL" id="VDD95395.1"/>
    </source>
</evidence>
<gene>
    <name evidence="3" type="ORF">EVEC_LOCUS10146</name>
</gene>
<evidence type="ECO:0000313" key="4">
    <source>
        <dbReference type="Proteomes" id="UP000274131"/>
    </source>
</evidence>
<organism evidence="5">
    <name type="scientific">Enterobius vermicularis</name>
    <name type="common">Human pinworm</name>
    <dbReference type="NCBI Taxonomy" id="51028"/>
    <lineage>
        <taxon>Eukaryota</taxon>
        <taxon>Metazoa</taxon>
        <taxon>Ecdysozoa</taxon>
        <taxon>Nematoda</taxon>
        <taxon>Chromadorea</taxon>
        <taxon>Rhabditida</taxon>
        <taxon>Spirurina</taxon>
        <taxon>Oxyuridomorpha</taxon>
        <taxon>Oxyuroidea</taxon>
        <taxon>Oxyuridae</taxon>
        <taxon>Enterobius</taxon>
    </lineage>
</organism>
<dbReference type="InterPro" id="IPR002083">
    <property type="entry name" value="MATH/TRAF_dom"/>
</dbReference>
<dbReference type="STRING" id="51028.A0A0N4VJ00"/>
<dbReference type="PROSITE" id="PS50144">
    <property type="entry name" value="MATH"/>
    <property type="match status" value="1"/>
</dbReference>
<accession>A0A0N4VJ00</accession>
<name>A0A0N4VJ00_ENTVE</name>
<reference evidence="5" key="1">
    <citation type="submission" date="2017-02" db="UniProtKB">
        <authorList>
            <consortium name="WormBaseParasite"/>
        </authorList>
    </citation>
    <scope>IDENTIFICATION</scope>
</reference>
<dbReference type="EMBL" id="UXUI01010579">
    <property type="protein sequence ID" value="VDD95395.1"/>
    <property type="molecule type" value="Genomic_DNA"/>
</dbReference>
<feature type="domain" description="MATH" evidence="2">
    <location>
        <begin position="126"/>
        <end position="274"/>
    </location>
</feature>
<reference evidence="3 4" key="2">
    <citation type="submission" date="2018-10" db="EMBL/GenBank/DDBJ databases">
        <authorList>
            <consortium name="Pathogen Informatics"/>
        </authorList>
    </citation>
    <scope>NUCLEOTIDE SEQUENCE [LARGE SCALE GENOMIC DNA]</scope>
</reference>
<dbReference type="GO" id="GO:0043122">
    <property type="term" value="P:regulation of canonical NF-kappaB signal transduction"/>
    <property type="evidence" value="ECO:0007669"/>
    <property type="project" value="TreeGrafter"/>
</dbReference>
<dbReference type="Gene3D" id="2.60.210.10">
    <property type="entry name" value="Apoptosis, Tumor Necrosis Factor Receptor Associated Protein 2, Chain A"/>
    <property type="match status" value="1"/>
</dbReference>
<dbReference type="InterPro" id="IPR008974">
    <property type="entry name" value="TRAF-like"/>
</dbReference>
<dbReference type="AlphaFoldDB" id="A0A0N4VJ00"/>
<dbReference type="PANTHER" id="PTHR10131:SF151">
    <property type="entry name" value="TNF RECEPTOR ASSOCIATED FACTOR (TRAF) HOMOLOG"/>
    <property type="match status" value="1"/>
</dbReference>
<evidence type="ECO:0000259" key="2">
    <source>
        <dbReference type="PROSITE" id="PS50144"/>
    </source>
</evidence>
<feature type="region of interest" description="Disordered" evidence="1">
    <location>
        <begin position="1"/>
        <end position="24"/>
    </location>
</feature>
<dbReference type="WBParaSite" id="EVEC_0001082101-mRNA-1">
    <property type="protein sequence ID" value="EVEC_0001082101-mRNA-1"/>
    <property type="gene ID" value="EVEC_0001082101"/>
</dbReference>
<keyword evidence="4" id="KW-1185">Reference proteome</keyword>
<sequence>MEINKEESKPVSEIPGSVDTNGHPHLVRVKTPEARGDNDVAYTECPFADYGCTVTGEAIQIRRHIRDGSVQHLTMMCKTVKDLSKETEKSLEQSTKLYEESEVTVRKINEIGSLYRDTIKILSSFSSQYIWRIDGYKESFLEARRGRRSIIYSPPFYSHRQGYKLAAAIALYGDGDAIGEYNSVFLTILRGDNDAILPWPFKCPITFTLVNLKSGKDVEATVTPRITENNMPFLGRPRSDRNPAFGIKTFTDLRLMSEETNFVVNNTCFLKVDIDLEPIHKVIG</sequence>
<dbReference type="SUPFAM" id="SSF49599">
    <property type="entry name" value="TRAF domain-like"/>
    <property type="match status" value="1"/>
</dbReference>
<dbReference type="Pfam" id="PF22486">
    <property type="entry name" value="MATH_2"/>
    <property type="match status" value="1"/>
</dbReference>
<dbReference type="OrthoDB" id="6499288at2759"/>
<protein>
    <submittedName>
        <fullName evidence="5">MATH domain-containing protein</fullName>
    </submittedName>
</protein>
<evidence type="ECO:0000256" key="1">
    <source>
        <dbReference type="SAM" id="MobiDB-lite"/>
    </source>
</evidence>
<dbReference type="PANTHER" id="PTHR10131">
    <property type="entry name" value="TNF RECEPTOR ASSOCIATED FACTOR"/>
    <property type="match status" value="1"/>
</dbReference>